<organism evidence="4">
    <name type="scientific">viral metagenome</name>
    <dbReference type="NCBI Taxonomy" id="1070528"/>
    <lineage>
        <taxon>unclassified sequences</taxon>
        <taxon>metagenomes</taxon>
        <taxon>organismal metagenomes</taxon>
    </lineage>
</organism>
<dbReference type="InterPro" id="IPR035421">
    <property type="entry name" value="Terminase_6C"/>
</dbReference>
<name>A0A6M3M370_9ZZZZ</name>
<dbReference type="Pfam" id="PF17289">
    <property type="entry name" value="Terminase_6C"/>
    <property type="match status" value="1"/>
</dbReference>
<evidence type="ECO:0000313" key="4">
    <source>
        <dbReference type="EMBL" id="QJB02107.1"/>
    </source>
</evidence>
<evidence type="ECO:0000256" key="1">
    <source>
        <dbReference type="ARBA" id="ARBA00022612"/>
    </source>
</evidence>
<dbReference type="EMBL" id="MT143672">
    <property type="protein sequence ID" value="QJA99881.1"/>
    <property type="molecule type" value="Genomic_DNA"/>
</dbReference>
<feature type="domain" description="Terminase large subunit gp17-like C-terminal" evidence="2">
    <location>
        <begin position="274"/>
        <end position="419"/>
    </location>
</feature>
<sequence length="442" mass="49822">MQEPTYSASYVRQLDPEQRQKFLESLSDDEALALHYDWQFWAREKQLPPPGDWFCWLIRTGRGWGKTRTGSEFIIDRVRQGYKRIALIGQTKADVRDTMIELGPSCILKCSPPWMMPEYEPSKRRLTWSNGATAVAFSGDEPDQLRGPEHDTAWMDEPAKFKYPQETWDMMELGLRSSPDPRVIATTTPRAIPFIKKLIADPMTVDVVGSSYENKDNLSAAFITRIEQRYEGTRLGRQEVHGEILDDVEGALWTRDLLDKTRVSQHPPLARIAVGVDPAATTGETGIVVVGIGAMGNLWHGYTLDDRTMPGTPGAWGNEVVATYHKWQADVIVGEINNGGDMIEHVIRSVPGGANVSYKCVRATRGKYTRAEPVANLFEQGRGHHVGLFADLEDQECSYVPGEAKSPNNLDAEVWAYHELMLEEEEVEEVYVYDEALTISRF</sequence>
<dbReference type="InterPro" id="IPR027417">
    <property type="entry name" value="P-loop_NTPase"/>
</dbReference>
<reference evidence="4" key="1">
    <citation type="submission" date="2020-03" db="EMBL/GenBank/DDBJ databases">
        <title>The deep terrestrial virosphere.</title>
        <authorList>
            <person name="Holmfeldt K."/>
            <person name="Nilsson E."/>
            <person name="Simone D."/>
            <person name="Lopez-Fernandez M."/>
            <person name="Wu X."/>
            <person name="de Brujin I."/>
            <person name="Lundin D."/>
            <person name="Andersson A."/>
            <person name="Bertilsson S."/>
            <person name="Dopson M."/>
        </authorList>
    </citation>
    <scope>NUCLEOTIDE SEQUENCE</scope>
    <source>
        <strain evidence="3">MM171A00787</strain>
        <strain evidence="4">MM171B01451</strain>
    </source>
</reference>
<keyword evidence="1" id="KW-1188">Viral release from host cell</keyword>
<dbReference type="Gene3D" id="3.40.50.300">
    <property type="entry name" value="P-loop containing nucleotide triphosphate hydrolases"/>
    <property type="match status" value="1"/>
</dbReference>
<gene>
    <name evidence="3" type="ORF">MM171A00787_0016</name>
    <name evidence="4" type="ORF">MM171B01451_0002</name>
</gene>
<dbReference type="AlphaFoldDB" id="A0A6M3M370"/>
<protein>
    <submittedName>
        <fullName evidence="4">Putative terminase</fullName>
    </submittedName>
</protein>
<evidence type="ECO:0000313" key="3">
    <source>
        <dbReference type="EMBL" id="QJA99881.1"/>
    </source>
</evidence>
<accession>A0A6M3M370</accession>
<dbReference type="Pfam" id="PF03237">
    <property type="entry name" value="Terminase_6N"/>
    <property type="match status" value="1"/>
</dbReference>
<dbReference type="EMBL" id="MT143759">
    <property type="protein sequence ID" value="QJB02107.1"/>
    <property type="molecule type" value="Genomic_DNA"/>
</dbReference>
<proteinExistence type="predicted"/>
<evidence type="ECO:0000259" key="2">
    <source>
        <dbReference type="Pfam" id="PF17289"/>
    </source>
</evidence>